<protein>
    <recommendedName>
        <fullName evidence="1">EfeO-type cupredoxin-like domain-containing protein</fullName>
    </recommendedName>
</protein>
<dbReference type="RefSeq" id="WP_070986140.1">
    <property type="nucleotide sequence ID" value="NZ_MKJU01000027.1"/>
</dbReference>
<evidence type="ECO:0000313" key="2">
    <source>
        <dbReference type="EMBL" id="OHU90176.1"/>
    </source>
</evidence>
<dbReference type="Pfam" id="PF13473">
    <property type="entry name" value="Cupredoxin_1"/>
    <property type="match status" value="1"/>
</dbReference>
<dbReference type="Proteomes" id="UP000179786">
    <property type="component" value="Unassembled WGS sequence"/>
</dbReference>
<evidence type="ECO:0000313" key="3">
    <source>
        <dbReference type="Proteomes" id="UP000179786"/>
    </source>
</evidence>
<feature type="domain" description="EfeO-type cupredoxin-like" evidence="1">
    <location>
        <begin position="6"/>
        <end position="108"/>
    </location>
</feature>
<organism evidence="2 3">
    <name type="scientific">Pseudoalteromonas amylolytica</name>
    <dbReference type="NCBI Taxonomy" id="1859457"/>
    <lineage>
        <taxon>Bacteria</taxon>
        <taxon>Pseudomonadati</taxon>
        <taxon>Pseudomonadota</taxon>
        <taxon>Gammaproteobacteria</taxon>
        <taxon>Alteromonadales</taxon>
        <taxon>Pseudoalteromonadaceae</taxon>
        <taxon>Pseudoalteromonas</taxon>
    </lineage>
</organism>
<sequence length="115" mass="12980">MTRTLVSLSVTLYLFFTCKVQAIDSVNIVLRNHLFLPAEVEVPAGKKVRLIIDNQDDTAEEFDSFDLNREKVLFPHRKSTIYIGPLSVGEYRFFGEFSPNTAQGKVIVKESSNAP</sequence>
<dbReference type="EMBL" id="MKJU01000027">
    <property type="protein sequence ID" value="OHU90176.1"/>
    <property type="molecule type" value="Genomic_DNA"/>
</dbReference>
<name>A0A1S1MP43_9GAMM</name>
<reference evidence="2 3" key="1">
    <citation type="submission" date="2016-09" db="EMBL/GenBank/DDBJ databases">
        <title>Pseudoalteromonas amylolytica sp. nov., isolated from the surface seawater.</title>
        <authorList>
            <person name="Wu Y.-H."/>
            <person name="Cheng H."/>
            <person name="Jin X.-B."/>
            <person name="Wang C.-S."/>
            <person name="Xu X.-W."/>
        </authorList>
    </citation>
    <scope>NUCLEOTIDE SEQUENCE [LARGE SCALE GENOMIC DNA]</scope>
    <source>
        <strain evidence="2 3">JW1</strain>
    </source>
</reference>
<dbReference type="InterPro" id="IPR028096">
    <property type="entry name" value="EfeO_Cupredoxin"/>
</dbReference>
<dbReference type="STRING" id="1859457.BET10_14810"/>
<accession>A0A1S1MP43</accession>
<evidence type="ECO:0000259" key="1">
    <source>
        <dbReference type="Pfam" id="PF13473"/>
    </source>
</evidence>
<comment type="caution">
    <text evidence="2">The sequence shown here is derived from an EMBL/GenBank/DDBJ whole genome shotgun (WGS) entry which is preliminary data.</text>
</comment>
<keyword evidence="3" id="KW-1185">Reference proteome</keyword>
<dbReference type="InterPro" id="IPR008972">
    <property type="entry name" value="Cupredoxin"/>
</dbReference>
<dbReference type="Gene3D" id="2.60.40.420">
    <property type="entry name" value="Cupredoxins - blue copper proteins"/>
    <property type="match status" value="1"/>
</dbReference>
<dbReference type="SUPFAM" id="SSF49503">
    <property type="entry name" value="Cupredoxins"/>
    <property type="match status" value="1"/>
</dbReference>
<proteinExistence type="predicted"/>
<gene>
    <name evidence="2" type="ORF">BET10_14810</name>
</gene>
<dbReference type="AlphaFoldDB" id="A0A1S1MP43"/>